<dbReference type="Proteomes" id="UP001300096">
    <property type="component" value="Unassembled WGS sequence"/>
</dbReference>
<sequence length="155" mass="16958">MVALVVVVTGCSAEPEPVESSLSWEQAKAMAQAMELRIARLVPADAVLSIDQNEKGGFFSSDETRHRWKGITNVVLVRGTNVEAVTKQLEKQFLEEGDFDVTNHRGITDKYVVTLKSEGKGEDYLFGEGAPGTILIDSWSECFTLPEGTYPGGDF</sequence>
<organism evidence="1 2">
    <name type="scientific">Microbacterium croceum</name>
    <dbReference type="NCBI Taxonomy" id="2851645"/>
    <lineage>
        <taxon>Bacteria</taxon>
        <taxon>Bacillati</taxon>
        <taxon>Actinomycetota</taxon>
        <taxon>Actinomycetes</taxon>
        <taxon>Micrococcales</taxon>
        <taxon>Microbacteriaceae</taxon>
        <taxon>Microbacterium</taxon>
    </lineage>
</organism>
<reference evidence="1 2" key="1">
    <citation type="submission" date="2021-06" db="EMBL/GenBank/DDBJ databases">
        <title>Genome-based taxonomic framework of Microbacterium strains isolated from marine environment, the description of four new species and reclassification of four preexisting species.</title>
        <authorList>
            <person name="Lee S.D."/>
            <person name="Kim S.-M."/>
            <person name="Byeon Y.-S."/>
            <person name="Yang H.L."/>
            <person name="Kim I.S."/>
        </authorList>
    </citation>
    <scope>NUCLEOTIDE SEQUENCE [LARGE SCALE GENOMIC DNA]</scope>
    <source>
        <strain evidence="1 2">SSW1-49</strain>
    </source>
</reference>
<gene>
    <name evidence="1" type="ORF">KZC51_04480</name>
</gene>
<protein>
    <recommendedName>
        <fullName evidence="3">Lipoprotein</fullName>
    </recommendedName>
</protein>
<accession>A0ABT0FCE5</accession>
<comment type="caution">
    <text evidence="1">The sequence shown here is derived from an EMBL/GenBank/DDBJ whole genome shotgun (WGS) entry which is preliminary data.</text>
</comment>
<evidence type="ECO:0000313" key="1">
    <source>
        <dbReference type="EMBL" id="MCK2035387.1"/>
    </source>
</evidence>
<evidence type="ECO:0008006" key="3">
    <source>
        <dbReference type="Google" id="ProtNLM"/>
    </source>
</evidence>
<evidence type="ECO:0000313" key="2">
    <source>
        <dbReference type="Proteomes" id="UP001300096"/>
    </source>
</evidence>
<dbReference type="RefSeq" id="WP_247628811.1">
    <property type="nucleotide sequence ID" value="NZ_JAHWXN010000001.1"/>
</dbReference>
<keyword evidence="2" id="KW-1185">Reference proteome</keyword>
<name>A0ABT0FCE5_9MICO</name>
<dbReference type="EMBL" id="JAHWXN010000001">
    <property type="protein sequence ID" value="MCK2035387.1"/>
    <property type="molecule type" value="Genomic_DNA"/>
</dbReference>
<proteinExistence type="predicted"/>